<gene>
    <name evidence="1" type="ORF">DFR68_1038</name>
</gene>
<dbReference type="Proteomes" id="UP000255355">
    <property type="component" value="Unassembled WGS sequence"/>
</dbReference>
<reference evidence="1 2" key="1">
    <citation type="submission" date="2018-07" db="EMBL/GenBank/DDBJ databases">
        <title>Genomic Encyclopedia of Type Strains, Phase IV (KMG-IV): sequencing the most valuable type-strain genomes for metagenomic binning, comparative biology and taxonomic classification.</title>
        <authorList>
            <person name="Goeker M."/>
        </authorList>
    </citation>
    <scope>NUCLEOTIDE SEQUENCE [LARGE SCALE GENOMIC DNA]</scope>
    <source>
        <strain evidence="1 2">DSM 44952</strain>
    </source>
</reference>
<dbReference type="Gene3D" id="3.50.80.10">
    <property type="entry name" value="D-tyrosyl-tRNA(Tyr) deacylase"/>
    <property type="match status" value="1"/>
</dbReference>
<dbReference type="RefSeq" id="WP_068032938.1">
    <property type="nucleotide sequence ID" value="NZ_QQAZ01000003.1"/>
</dbReference>
<accession>A0A370H9B7</accession>
<dbReference type="STRING" id="1210089.GCA_001613165_08111"/>
<sequence length="178" mass="19714">MRIFSSRCHRFEYRVTAASPCAVGLEPSDIGVTKPFFDCLLLLVGVERGDLALTGSAVDIVKRIAAQTSSSYIVIDGFAQWAEDDELLGPTTEFDVLASLADALDVLADLAERLEERGELVHLMPFGWSKIRRADVMDGQWTQHVTDVRRDAPAWARRGRSGWSLAPRMRVPCAGSRH</sequence>
<keyword evidence="2" id="KW-1185">Reference proteome</keyword>
<dbReference type="EMBL" id="QQAZ01000003">
    <property type="protein sequence ID" value="RDI52624.1"/>
    <property type="molecule type" value="Genomic_DNA"/>
</dbReference>
<proteinExistence type="predicted"/>
<dbReference type="AlphaFoldDB" id="A0A370H9B7"/>
<organism evidence="1 2">
    <name type="scientific">Nocardia mexicana</name>
    <dbReference type="NCBI Taxonomy" id="279262"/>
    <lineage>
        <taxon>Bacteria</taxon>
        <taxon>Bacillati</taxon>
        <taxon>Actinomycetota</taxon>
        <taxon>Actinomycetes</taxon>
        <taxon>Mycobacteriales</taxon>
        <taxon>Nocardiaceae</taxon>
        <taxon>Nocardia</taxon>
    </lineage>
</organism>
<evidence type="ECO:0000313" key="1">
    <source>
        <dbReference type="EMBL" id="RDI52624.1"/>
    </source>
</evidence>
<keyword evidence="1" id="KW-0030">Aminoacyl-tRNA synthetase</keyword>
<protein>
    <submittedName>
        <fullName evidence="1">Threonyl-tRNA synthetase editing subunit</fullName>
    </submittedName>
</protein>
<comment type="caution">
    <text evidence="1">The sequence shown here is derived from an EMBL/GenBank/DDBJ whole genome shotgun (WGS) entry which is preliminary data.</text>
</comment>
<dbReference type="GO" id="GO:0004812">
    <property type="term" value="F:aminoacyl-tRNA ligase activity"/>
    <property type="evidence" value="ECO:0007669"/>
    <property type="project" value="UniProtKB-KW"/>
</dbReference>
<keyword evidence="1" id="KW-0436">Ligase</keyword>
<name>A0A370H9B7_9NOCA</name>
<dbReference type="InterPro" id="IPR023509">
    <property type="entry name" value="DTD-like_sf"/>
</dbReference>
<dbReference type="OrthoDB" id="4565435at2"/>
<evidence type="ECO:0000313" key="2">
    <source>
        <dbReference type="Proteomes" id="UP000255355"/>
    </source>
</evidence>